<name>A0ABW6YCL9_9ACTN</name>
<protein>
    <submittedName>
        <fullName evidence="2">NAD-dependent epimerase/dehydratase family protein</fullName>
    </submittedName>
</protein>
<keyword evidence="3" id="KW-1185">Reference proteome</keyword>
<dbReference type="SUPFAM" id="SSF51735">
    <property type="entry name" value="NAD(P)-binding Rossmann-fold domains"/>
    <property type="match status" value="1"/>
</dbReference>
<comment type="caution">
    <text evidence="2">The sequence shown here is derived from an EMBL/GenBank/DDBJ whole genome shotgun (WGS) entry which is preliminary data.</text>
</comment>
<proteinExistence type="predicted"/>
<dbReference type="Gene3D" id="3.40.50.720">
    <property type="entry name" value="NAD(P)-binding Rossmann-like Domain"/>
    <property type="match status" value="1"/>
</dbReference>
<sequence>MTKVVLVGGTGVLGHALVPRLLDRGHAVTVLAPGPRPAPAGADRVDASLLDIPGDELAGVLAGCDVLVNVATAVPADPAAAGAWELNTRLREEGTPRLVDAARASGVGHLVQMSITMVYPDGGDRLLDESTPLDTDPARAALVEPVRVMEQAVRRASGDGPSWTVLRGARFAGPGTVQDLQRRRLLGGTLPIAGDGSSWLSMVHVRDFAAAVAATVEIRPPGMVLNIADEPVREGEYTERLARAVGAPPPPYDRSLVPELPSQRVSSAAAHRLLGWKPVTGIWGGVG</sequence>
<dbReference type="Proteomes" id="UP001603013">
    <property type="component" value="Unassembled WGS sequence"/>
</dbReference>
<dbReference type="InterPro" id="IPR051783">
    <property type="entry name" value="NAD(P)-dependent_oxidoreduct"/>
</dbReference>
<dbReference type="EMBL" id="JBIBSM010000007">
    <property type="protein sequence ID" value="MFF8277566.1"/>
    <property type="molecule type" value="Genomic_DNA"/>
</dbReference>
<dbReference type="InterPro" id="IPR001509">
    <property type="entry name" value="Epimerase_deHydtase"/>
</dbReference>
<organism evidence="2 3">
    <name type="scientific">Streptomyces lateritius</name>
    <dbReference type="NCBI Taxonomy" id="67313"/>
    <lineage>
        <taxon>Bacteria</taxon>
        <taxon>Bacillati</taxon>
        <taxon>Actinomycetota</taxon>
        <taxon>Actinomycetes</taxon>
        <taxon>Kitasatosporales</taxon>
        <taxon>Streptomycetaceae</taxon>
        <taxon>Streptomyces</taxon>
    </lineage>
</organism>
<gene>
    <name evidence="2" type="ORF">ACF05T_15865</name>
</gene>
<feature type="domain" description="NAD-dependent epimerase/dehydratase" evidence="1">
    <location>
        <begin position="4"/>
        <end position="227"/>
    </location>
</feature>
<dbReference type="RefSeq" id="WP_391934842.1">
    <property type="nucleotide sequence ID" value="NZ_JBIBSM010000007.1"/>
</dbReference>
<reference evidence="2 3" key="1">
    <citation type="submission" date="2024-10" db="EMBL/GenBank/DDBJ databases">
        <title>The Natural Products Discovery Center: Release of the First 8490 Sequenced Strains for Exploring Actinobacteria Biosynthetic Diversity.</title>
        <authorList>
            <person name="Kalkreuter E."/>
            <person name="Kautsar S.A."/>
            <person name="Yang D."/>
            <person name="Bader C.D."/>
            <person name="Teijaro C.N."/>
            <person name="Fluegel L."/>
            <person name="Davis C.M."/>
            <person name="Simpson J.R."/>
            <person name="Lauterbach L."/>
            <person name="Steele A.D."/>
            <person name="Gui C."/>
            <person name="Meng S."/>
            <person name="Li G."/>
            <person name="Viehrig K."/>
            <person name="Ye F."/>
            <person name="Su P."/>
            <person name="Kiefer A.F."/>
            <person name="Nichols A."/>
            <person name="Cepeda A.J."/>
            <person name="Yan W."/>
            <person name="Fan B."/>
            <person name="Jiang Y."/>
            <person name="Adhikari A."/>
            <person name="Zheng C.-J."/>
            <person name="Schuster L."/>
            <person name="Cowan T.M."/>
            <person name="Smanski M.J."/>
            <person name="Chevrette M.G."/>
            <person name="De Carvalho L.P.S."/>
            <person name="Shen B."/>
        </authorList>
    </citation>
    <scope>NUCLEOTIDE SEQUENCE [LARGE SCALE GENOMIC DNA]</scope>
    <source>
        <strain evidence="2 3">NPDC015755</strain>
    </source>
</reference>
<accession>A0ABW6YCL9</accession>
<evidence type="ECO:0000259" key="1">
    <source>
        <dbReference type="Pfam" id="PF01370"/>
    </source>
</evidence>
<evidence type="ECO:0000313" key="3">
    <source>
        <dbReference type="Proteomes" id="UP001603013"/>
    </source>
</evidence>
<evidence type="ECO:0000313" key="2">
    <source>
        <dbReference type="EMBL" id="MFF8277566.1"/>
    </source>
</evidence>
<dbReference type="Pfam" id="PF01370">
    <property type="entry name" value="Epimerase"/>
    <property type="match status" value="1"/>
</dbReference>
<dbReference type="PANTHER" id="PTHR48079:SF6">
    <property type="entry name" value="NAD(P)-BINDING DOMAIN-CONTAINING PROTEIN-RELATED"/>
    <property type="match status" value="1"/>
</dbReference>
<dbReference type="PANTHER" id="PTHR48079">
    <property type="entry name" value="PROTEIN YEEZ"/>
    <property type="match status" value="1"/>
</dbReference>
<dbReference type="InterPro" id="IPR036291">
    <property type="entry name" value="NAD(P)-bd_dom_sf"/>
</dbReference>